<gene>
    <name evidence="2" type="ORF">IAD50_03285</name>
</gene>
<protein>
    <submittedName>
        <fullName evidence="2">Uncharacterized protein</fullName>
    </submittedName>
</protein>
<evidence type="ECO:0000313" key="2">
    <source>
        <dbReference type="EMBL" id="HIU29304.1"/>
    </source>
</evidence>
<dbReference type="Proteomes" id="UP000824089">
    <property type="component" value="Unassembled WGS sequence"/>
</dbReference>
<keyword evidence="1" id="KW-0812">Transmembrane</keyword>
<reference evidence="2" key="1">
    <citation type="submission" date="2020-10" db="EMBL/GenBank/DDBJ databases">
        <authorList>
            <person name="Gilroy R."/>
        </authorList>
    </citation>
    <scope>NUCLEOTIDE SEQUENCE</scope>
    <source>
        <strain evidence="2">CHK195-4489</strain>
    </source>
</reference>
<accession>A0A9D1L8V5</accession>
<sequence>FLSNTLADTVSIQRAYHRIPGIEHSIYYYEAGSMYDPDAAIKKLPDFTADQNIKYLFQCYAAGSAEMGGEELPVFVMNEELVSSVCKLDYDASESTRAVLSGKLRESPKKGNEIQLTVRNKSGSHQLDVSIAEILSQEDAYLPYFHIGGSGISIYNIFQQIDGVILLDNGTLTERLGLTETELYPNGILVFDAQAEGGQAAVFDALQENGYFYKTYEAILKDSEKITQENLSSALPLPLLALTLSFLLSVSLTVLFIHMKSRTFMIYYILGLSKIKSYFLIWGAIGLLCFLPLAVNLVIVCCSACSALDFIVLFLYFLMISAIALLSAALFYRRKSIIALKTKEAEL</sequence>
<name>A0A9D1L8V5_9CLOT</name>
<comment type="caution">
    <text evidence="2">The sequence shown here is derived from an EMBL/GenBank/DDBJ whole genome shotgun (WGS) entry which is preliminary data.</text>
</comment>
<feature type="transmembrane region" description="Helical" evidence="1">
    <location>
        <begin position="311"/>
        <end position="332"/>
    </location>
</feature>
<reference evidence="2" key="2">
    <citation type="journal article" date="2021" name="PeerJ">
        <title>Extensive microbial diversity within the chicken gut microbiome revealed by metagenomics and culture.</title>
        <authorList>
            <person name="Gilroy R."/>
            <person name="Ravi A."/>
            <person name="Getino M."/>
            <person name="Pursley I."/>
            <person name="Horton D.L."/>
            <person name="Alikhan N.F."/>
            <person name="Baker D."/>
            <person name="Gharbi K."/>
            <person name="Hall N."/>
            <person name="Watson M."/>
            <person name="Adriaenssens E.M."/>
            <person name="Foster-Nyarko E."/>
            <person name="Jarju S."/>
            <person name="Secka A."/>
            <person name="Antonio M."/>
            <person name="Oren A."/>
            <person name="Chaudhuri R.R."/>
            <person name="La Ragione R."/>
            <person name="Hildebrand F."/>
            <person name="Pallen M.J."/>
        </authorList>
    </citation>
    <scope>NUCLEOTIDE SEQUENCE</scope>
    <source>
        <strain evidence="2">CHK195-4489</strain>
    </source>
</reference>
<proteinExistence type="predicted"/>
<feature type="non-terminal residue" evidence="2">
    <location>
        <position position="1"/>
    </location>
</feature>
<keyword evidence="1" id="KW-0472">Membrane</keyword>
<evidence type="ECO:0000256" key="1">
    <source>
        <dbReference type="SAM" id="Phobius"/>
    </source>
</evidence>
<dbReference type="AlphaFoldDB" id="A0A9D1L8V5"/>
<dbReference type="EMBL" id="DVMM01000064">
    <property type="protein sequence ID" value="HIU29304.1"/>
    <property type="molecule type" value="Genomic_DNA"/>
</dbReference>
<feature type="transmembrane region" description="Helical" evidence="1">
    <location>
        <begin position="278"/>
        <end position="299"/>
    </location>
</feature>
<organism evidence="2 3">
    <name type="scientific">Candidatus Egerieisoma faecipullorum</name>
    <dbReference type="NCBI Taxonomy" id="2840963"/>
    <lineage>
        <taxon>Bacteria</taxon>
        <taxon>Bacillati</taxon>
        <taxon>Bacillota</taxon>
        <taxon>Clostridia</taxon>
        <taxon>Eubacteriales</taxon>
        <taxon>Clostridiaceae</taxon>
        <taxon>Clostridiaceae incertae sedis</taxon>
        <taxon>Candidatus Egerieisoma</taxon>
    </lineage>
</organism>
<evidence type="ECO:0000313" key="3">
    <source>
        <dbReference type="Proteomes" id="UP000824089"/>
    </source>
</evidence>
<feature type="transmembrane region" description="Helical" evidence="1">
    <location>
        <begin position="235"/>
        <end position="257"/>
    </location>
</feature>
<keyword evidence="1" id="KW-1133">Transmembrane helix</keyword>